<evidence type="ECO:0000313" key="3">
    <source>
        <dbReference type="Proteomes" id="UP000053558"/>
    </source>
</evidence>
<feature type="compositionally biased region" description="Acidic residues" evidence="1">
    <location>
        <begin position="299"/>
        <end position="315"/>
    </location>
</feature>
<dbReference type="EMBL" id="JH711574">
    <property type="protein sequence ID" value="EIW85699.1"/>
    <property type="molecule type" value="Genomic_DNA"/>
</dbReference>
<feature type="compositionally biased region" description="Acidic residues" evidence="1">
    <location>
        <begin position="186"/>
        <end position="217"/>
    </location>
</feature>
<evidence type="ECO:0000256" key="1">
    <source>
        <dbReference type="SAM" id="MobiDB-lite"/>
    </source>
</evidence>
<protein>
    <submittedName>
        <fullName evidence="2">Uncharacterized protein</fullName>
    </submittedName>
</protein>
<dbReference type="OrthoDB" id="3256408at2759"/>
<dbReference type="GeneID" id="19210038"/>
<gene>
    <name evidence="2" type="ORF">CONPUDRAFT_80177</name>
</gene>
<feature type="region of interest" description="Disordered" evidence="1">
    <location>
        <begin position="13"/>
        <end position="119"/>
    </location>
</feature>
<feature type="region of interest" description="Disordered" evidence="1">
    <location>
        <begin position="141"/>
        <end position="372"/>
    </location>
</feature>
<feature type="region of interest" description="Disordered" evidence="1">
    <location>
        <begin position="646"/>
        <end position="707"/>
    </location>
</feature>
<reference evidence="3" key="1">
    <citation type="journal article" date="2012" name="Science">
        <title>The Paleozoic origin of enzymatic lignin decomposition reconstructed from 31 fungal genomes.</title>
        <authorList>
            <person name="Floudas D."/>
            <person name="Binder M."/>
            <person name="Riley R."/>
            <person name="Barry K."/>
            <person name="Blanchette R.A."/>
            <person name="Henrissat B."/>
            <person name="Martinez A.T."/>
            <person name="Otillar R."/>
            <person name="Spatafora J.W."/>
            <person name="Yadav J.S."/>
            <person name="Aerts A."/>
            <person name="Benoit I."/>
            <person name="Boyd A."/>
            <person name="Carlson A."/>
            <person name="Copeland A."/>
            <person name="Coutinho P.M."/>
            <person name="de Vries R.P."/>
            <person name="Ferreira P."/>
            <person name="Findley K."/>
            <person name="Foster B."/>
            <person name="Gaskell J."/>
            <person name="Glotzer D."/>
            <person name="Gorecki P."/>
            <person name="Heitman J."/>
            <person name="Hesse C."/>
            <person name="Hori C."/>
            <person name="Igarashi K."/>
            <person name="Jurgens J.A."/>
            <person name="Kallen N."/>
            <person name="Kersten P."/>
            <person name="Kohler A."/>
            <person name="Kuees U."/>
            <person name="Kumar T.K.A."/>
            <person name="Kuo A."/>
            <person name="LaButti K."/>
            <person name="Larrondo L.F."/>
            <person name="Lindquist E."/>
            <person name="Ling A."/>
            <person name="Lombard V."/>
            <person name="Lucas S."/>
            <person name="Lundell T."/>
            <person name="Martin R."/>
            <person name="McLaughlin D.J."/>
            <person name="Morgenstern I."/>
            <person name="Morin E."/>
            <person name="Murat C."/>
            <person name="Nagy L.G."/>
            <person name="Nolan M."/>
            <person name="Ohm R.A."/>
            <person name="Patyshakuliyeva A."/>
            <person name="Rokas A."/>
            <person name="Ruiz-Duenas F.J."/>
            <person name="Sabat G."/>
            <person name="Salamov A."/>
            <person name="Samejima M."/>
            <person name="Schmutz J."/>
            <person name="Slot J.C."/>
            <person name="St John F."/>
            <person name="Stenlid J."/>
            <person name="Sun H."/>
            <person name="Sun S."/>
            <person name="Syed K."/>
            <person name="Tsang A."/>
            <person name="Wiebenga A."/>
            <person name="Young D."/>
            <person name="Pisabarro A."/>
            <person name="Eastwood D.C."/>
            <person name="Martin F."/>
            <person name="Cullen D."/>
            <person name="Grigoriev I.V."/>
            <person name="Hibbett D.S."/>
        </authorList>
    </citation>
    <scope>NUCLEOTIDE SEQUENCE [LARGE SCALE GENOMIC DNA]</scope>
    <source>
        <strain evidence="3">RWD-64-598 SS2</strain>
    </source>
</reference>
<comment type="caution">
    <text evidence="2">The sequence shown here is derived from an EMBL/GenBank/DDBJ whole genome shotgun (WGS) entry which is preliminary data.</text>
</comment>
<dbReference type="KEGG" id="cput:CONPUDRAFT_80177"/>
<proteinExistence type="predicted"/>
<accession>A0A5M3N2T6</accession>
<feature type="compositionally biased region" description="Low complexity" evidence="1">
    <location>
        <begin position="583"/>
        <end position="604"/>
    </location>
</feature>
<keyword evidence="3" id="KW-1185">Reference proteome</keyword>
<feature type="region of interest" description="Disordered" evidence="1">
    <location>
        <begin position="569"/>
        <end position="622"/>
    </location>
</feature>
<dbReference type="AlphaFoldDB" id="A0A5M3N2T6"/>
<feature type="compositionally biased region" description="Acidic residues" evidence="1">
    <location>
        <begin position="675"/>
        <end position="691"/>
    </location>
</feature>
<feature type="compositionally biased region" description="Polar residues" evidence="1">
    <location>
        <begin position="658"/>
        <end position="670"/>
    </location>
</feature>
<feature type="compositionally biased region" description="Basic and acidic residues" evidence="1">
    <location>
        <begin position="348"/>
        <end position="358"/>
    </location>
</feature>
<organism evidence="2 3">
    <name type="scientific">Coniophora puteana (strain RWD-64-598)</name>
    <name type="common">Brown rot fungus</name>
    <dbReference type="NCBI Taxonomy" id="741705"/>
    <lineage>
        <taxon>Eukaryota</taxon>
        <taxon>Fungi</taxon>
        <taxon>Dikarya</taxon>
        <taxon>Basidiomycota</taxon>
        <taxon>Agaricomycotina</taxon>
        <taxon>Agaricomycetes</taxon>
        <taxon>Agaricomycetidae</taxon>
        <taxon>Boletales</taxon>
        <taxon>Coniophorineae</taxon>
        <taxon>Coniophoraceae</taxon>
        <taxon>Coniophora</taxon>
    </lineage>
</organism>
<feature type="compositionally biased region" description="Acidic residues" evidence="1">
    <location>
        <begin position="161"/>
        <end position="176"/>
    </location>
</feature>
<dbReference type="RefSeq" id="XP_007764333.1">
    <property type="nucleotide sequence ID" value="XM_007766143.1"/>
</dbReference>
<evidence type="ECO:0000313" key="2">
    <source>
        <dbReference type="EMBL" id="EIW85699.1"/>
    </source>
</evidence>
<name>A0A5M3N2T6_CONPW</name>
<dbReference type="Proteomes" id="UP000053558">
    <property type="component" value="Unassembled WGS sequence"/>
</dbReference>
<sequence>MLHHHTDALVAPVFIPQHSRPPPATAELAAISSSPTQVSPSPPAWHRKPDRPGSATAVARSASEEFPTPFFDTRDRQCRSFSHPSARAIYPSPPSPSGDRARKSSVPLPDDEAPGSGYLPVYAAGLDAVLDSPEVMHRVDLAGYKPLTPPPTQRHPTQALPDDDDDEEEDDDEQCTDDVPGGHGTEEEEDEDGDGDFYDDDDGDEDMDIVDDEECEAEAQVNEVPPVLEEDSTTDQPPSPLSPEWLSPFDDANSALLNDSSSHPSTSSNDDFWMPLWSPESPRAGKSGDLLPPDLNMDHDDEDEDEDDDDDDDALNDLPRLDFSPIRDHLCPNPSAYHHHHRSPSPLFRRDDEHEPRDFCPPSSPSISSLDLPELDDEPPLVMPESPSIRSAAILPDSDVIMVEAPHPLSIISPSQGLLSLPGGDVDDDLLPALSASPGALFVPPLTPSEPLLLLEDPQDVPFPRSPSPEDFDLGFGFGLSADDGSASAGVEHPEAGRLLELRRRSIAAERAASRLEHAAVSGGVDVDLMTRAEARRIRRREKERSREVSALLRLKMDEWCGAGVGVGAGAGSTPVPASTSTGSGDVEGSLGEGSSSSSSLGSSASGGLGGSPEKERKSKRACMFGSVRHLVAQMYFRRSDVSRPITKRRPAAPQEYVRSSLSHSVSTTPLDAAADVDADVDADDSESEGSGDERDVDMSVSEMDLA</sequence>